<dbReference type="Proteomes" id="UP000324222">
    <property type="component" value="Unassembled WGS sequence"/>
</dbReference>
<comment type="caution">
    <text evidence="1">The sequence shown here is derived from an EMBL/GenBank/DDBJ whole genome shotgun (WGS) entry which is preliminary data.</text>
</comment>
<sequence>MEDVPKEVEEAVGGDAVVTASCWWRLRLALSVTAGLLHNRDCIGHFNTSPSTHICHKDNHQPIFCKELKADSSS</sequence>
<keyword evidence="2" id="KW-1185">Reference proteome</keyword>
<gene>
    <name evidence="1" type="ORF">E2C01_092098</name>
</gene>
<evidence type="ECO:0000313" key="1">
    <source>
        <dbReference type="EMBL" id="MPC96819.1"/>
    </source>
</evidence>
<accession>A0A5B7JPQ1</accession>
<organism evidence="1 2">
    <name type="scientific">Portunus trituberculatus</name>
    <name type="common">Swimming crab</name>
    <name type="synonym">Neptunus trituberculatus</name>
    <dbReference type="NCBI Taxonomy" id="210409"/>
    <lineage>
        <taxon>Eukaryota</taxon>
        <taxon>Metazoa</taxon>
        <taxon>Ecdysozoa</taxon>
        <taxon>Arthropoda</taxon>
        <taxon>Crustacea</taxon>
        <taxon>Multicrustacea</taxon>
        <taxon>Malacostraca</taxon>
        <taxon>Eumalacostraca</taxon>
        <taxon>Eucarida</taxon>
        <taxon>Decapoda</taxon>
        <taxon>Pleocyemata</taxon>
        <taxon>Brachyura</taxon>
        <taxon>Eubrachyura</taxon>
        <taxon>Portunoidea</taxon>
        <taxon>Portunidae</taxon>
        <taxon>Portuninae</taxon>
        <taxon>Portunus</taxon>
    </lineage>
</organism>
<protein>
    <submittedName>
        <fullName evidence="1">Uncharacterized protein</fullName>
    </submittedName>
</protein>
<dbReference type="EMBL" id="VSRR010107474">
    <property type="protein sequence ID" value="MPC96819.1"/>
    <property type="molecule type" value="Genomic_DNA"/>
</dbReference>
<reference evidence="1 2" key="1">
    <citation type="submission" date="2019-05" db="EMBL/GenBank/DDBJ databases">
        <title>Another draft genome of Portunus trituberculatus and its Hox gene families provides insights of decapod evolution.</title>
        <authorList>
            <person name="Jeong J.-H."/>
            <person name="Song I."/>
            <person name="Kim S."/>
            <person name="Choi T."/>
            <person name="Kim D."/>
            <person name="Ryu S."/>
            <person name="Kim W."/>
        </authorList>
    </citation>
    <scope>NUCLEOTIDE SEQUENCE [LARGE SCALE GENOMIC DNA]</scope>
    <source>
        <tissue evidence="1">Muscle</tissue>
    </source>
</reference>
<name>A0A5B7JPQ1_PORTR</name>
<proteinExistence type="predicted"/>
<dbReference type="AlphaFoldDB" id="A0A5B7JPQ1"/>
<evidence type="ECO:0000313" key="2">
    <source>
        <dbReference type="Proteomes" id="UP000324222"/>
    </source>
</evidence>